<comment type="catalytic activity">
    <reaction evidence="7">
        <text>2 R'C(R)SH + O2 = R'C(R)S-S(R)CR' + H2O2</text>
        <dbReference type="Rhea" id="RHEA:17357"/>
        <dbReference type="ChEBI" id="CHEBI:15379"/>
        <dbReference type="ChEBI" id="CHEBI:16240"/>
        <dbReference type="ChEBI" id="CHEBI:16520"/>
        <dbReference type="ChEBI" id="CHEBI:17412"/>
        <dbReference type="EC" id="1.8.3.2"/>
    </reaction>
</comment>
<dbReference type="GO" id="GO:0005615">
    <property type="term" value="C:extracellular space"/>
    <property type="evidence" value="ECO:0007669"/>
    <property type="project" value="TreeGrafter"/>
</dbReference>
<protein>
    <recommendedName>
        <fullName evidence="7">Sulfhydryl oxidase</fullName>
        <ecNumber evidence="7">1.8.3.2</ecNumber>
    </recommendedName>
</protein>
<evidence type="ECO:0000313" key="10">
    <source>
        <dbReference type="EMBL" id="KAF8399038.1"/>
    </source>
</evidence>
<evidence type="ECO:0000256" key="4">
    <source>
        <dbReference type="ARBA" id="ARBA00022827"/>
    </source>
</evidence>
<keyword evidence="3 8" id="KW-0732">Signal</keyword>
<dbReference type="PROSITE" id="PS51324">
    <property type="entry name" value="ERV_ALR"/>
    <property type="match status" value="1"/>
</dbReference>
<evidence type="ECO:0000256" key="8">
    <source>
        <dbReference type="SAM" id="SignalP"/>
    </source>
</evidence>
<dbReference type="PANTHER" id="PTHR22897">
    <property type="entry name" value="QUIESCIN Q6-RELATED SULFHYDRYL OXIDASE"/>
    <property type="match status" value="1"/>
</dbReference>
<dbReference type="GO" id="GO:0003756">
    <property type="term" value="F:protein disulfide isomerase activity"/>
    <property type="evidence" value="ECO:0007669"/>
    <property type="project" value="TreeGrafter"/>
</dbReference>
<evidence type="ECO:0000256" key="1">
    <source>
        <dbReference type="ARBA" id="ARBA00001974"/>
    </source>
</evidence>
<dbReference type="GO" id="GO:0006457">
    <property type="term" value="P:protein folding"/>
    <property type="evidence" value="ECO:0007669"/>
    <property type="project" value="TreeGrafter"/>
</dbReference>
<reference evidence="10 11" key="1">
    <citation type="submission" date="2020-04" db="EMBL/GenBank/DDBJ databases">
        <title>Plant Genome Project.</title>
        <authorList>
            <person name="Zhang R.-G."/>
        </authorList>
    </citation>
    <scope>NUCLEOTIDE SEQUENCE [LARGE SCALE GENOMIC DNA]</scope>
    <source>
        <strain evidence="10">YNK0</strain>
        <tissue evidence="10">Leaf</tissue>
    </source>
</reference>
<dbReference type="Pfam" id="PF04777">
    <property type="entry name" value="Evr1_Alr"/>
    <property type="match status" value="1"/>
</dbReference>
<dbReference type="GO" id="GO:0000139">
    <property type="term" value="C:Golgi membrane"/>
    <property type="evidence" value="ECO:0007669"/>
    <property type="project" value="TreeGrafter"/>
</dbReference>
<feature type="chain" id="PRO_5032509170" description="Sulfhydryl oxidase" evidence="8">
    <location>
        <begin position="27"/>
        <end position="592"/>
    </location>
</feature>
<evidence type="ECO:0000256" key="7">
    <source>
        <dbReference type="RuleBase" id="RU371123"/>
    </source>
</evidence>
<keyword evidence="4 7" id="KW-0274">FAD</keyword>
<dbReference type="EC" id="1.8.3.2" evidence="7"/>
<keyword evidence="6" id="KW-1015">Disulfide bond</keyword>
<keyword evidence="2 7" id="KW-0285">Flavoprotein</keyword>
<accession>A0A834Z681</accession>
<dbReference type="SUPFAM" id="SSF69000">
    <property type="entry name" value="FAD-dependent thiol oxidase"/>
    <property type="match status" value="1"/>
</dbReference>
<keyword evidence="7" id="KW-1133">Transmembrane helix</keyword>
<feature type="domain" description="ERV/ALR sulfhydryl oxidase" evidence="9">
    <location>
        <begin position="378"/>
        <end position="480"/>
    </location>
</feature>
<sequence length="592" mass="66464">MSLLQLYHSMSTVHLLLLLPFLSLEASSVHVGHRSILRSIDDPNRPDAAVDLNSTNFDLVLRDSPAPYAIVEFFAHCSPRSISNSSKGSMECDAVLLILFAIMLESLSILIPPNGGVASPLIAIVQPHYERVARLFNGPDAVHPGIIFMARVDCALKNSNVDCSSFELAEKFPSSLFKLVRCYKSLSFSYVAAQMNTKLCNRFSVSYYPLLLWGHPSKFASGGWESKQEKNDIHAIDDGRTADRLINWINKQIGSSYNLDDVKYENGYLLLNASDPGQIVRAAYDVEEATSNAFDIILEHKLINLETRASLLRFLQLLVVHHPSRRCRKGTAEILVDFDDSWPSAMWSANTQEAVISHGNGALRNFQICGKEIFCRGSKNDTRGFSCGLWVLLHSLSVRIEDGESHLAFTAICDFIHNFFICEECRQHFNQMCSGVSTPFNKTRDFALWLWRTHNEVNERLMKEEASLRTGDPKFPKIIWPSKQLCPSCSLSRSRENNGTSRIDWDIDEVFKFLVGYYGKMLVSSYKNKGLLGDGRNDRSLVDDAVTSTNAVAVPVGAALAIALASFAFGALAWFWRSQQKNRKYLHQLHSF</sequence>
<dbReference type="InterPro" id="IPR036774">
    <property type="entry name" value="ERV/ALR_sulphydryl_oxid_sf"/>
</dbReference>
<feature type="transmembrane region" description="Helical" evidence="7">
    <location>
        <begin position="552"/>
        <end position="576"/>
    </location>
</feature>
<organism evidence="10 11">
    <name type="scientific">Tetracentron sinense</name>
    <name type="common">Spur-leaf</name>
    <dbReference type="NCBI Taxonomy" id="13715"/>
    <lineage>
        <taxon>Eukaryota</taxon>
        <taxon>Viridiplantae</taxon>
        <taxon>Streptophyta</taxon>
        <taxon>Embryophyta</taxon>
        <taxon>Tracheophyta</taxon>
        <taxon>Spermatophyta</taxon>
        <taxon>Magnoliopsida</taxon>
        <taxon>Trochodendrales</taxon>
        <taxon>Trochodendraceae</taxon>
        <taxon>Tetracentron</taxon>
    </lineage>
</organism>
<gene>
    <name evidence="10" type="ORF">HHK36_014904</name>
</gene>
<keyword evidence="7" id="KW-0812">Transmembrane</keyword>
<comment type="cofactor">
    <cofactor evidence="1 7">
        <name>FAD</name>
        <dbReference type="ChEBI" id="CHEBI:57692"/>
    </cofactor>
</comment>
<evidence type="ECO:0000256" key="5">
    <source>
        <dbReference type="ARBA" id="ARBA00023002"/>
    </source>
</evidence>
<comment type="caution">
    <text evidence="10">The sequence shown here is derived from an EMBL/GenBank/DDBJ whole genome shotgun (WGS) entry which is preliminary data.</text>
</comment>
<feature type="signal peptide" evidence="8">
    <location>
        <begin position="1"/>
        <end position="26"/>
    </location>
</feature>
<dbReference type="AlphaFoldDB" id="A0A834Z681"/>
<dbReference type="InterPro" id="IPR017905">
    <property type="entry name" value="ERV/ALR_sulphydryl_oxidase"/>
</dbReference>
<dbReference type="Proteomes" id="UP000655225">
    <property type="component" value="Unassembled WGS sequence"/>
</dbReference>
<evidence type="ECO:0000259" key="9">
    <source>
        <dbReference type="PROSITE" id="PS51324"/>
    </source>
</evidence>
<keyword evidence="5 7" id="KW-0560">Oxidoreductase</keyword>
<dbReference type="GO" id="GO:0016971">
    <property type="term" value="F:flavin-dependent sulfhydryl oxidase activity"/>
    <property type="evidence" value="ECO:0007669"/>
    <property type="project" value="InterPro"/>
</dbReference>
<dbReference type="InterPro" id="IPR039798">
    <property type="entry name" value="Sulfhydryl_oxidase"/>
</dbReference>
<dbReference type="OrthoDB" id="59470at2759"/>
<name>A0A834Z681_TETSI</name>
<dbReference type="Gene3D" id="1.20.120.310">
    <property type="entry name" value="ERV/ALR sulfhydryl oxidase domain"/>
    <property type="match status" value="1"/>
</dbReference>
<dbReference type="EMBL" id="JABCRI010000010">
    <property type="protein sequence ID" value="KAF8399038.1"/>
    <property type="molecule type" value="Genomic_DNA"/>
</dbReference>
<evidence type="ECO:0000256" key="3">
    <source>
        <dbReference type="ARBA" id="ARBA00022729"/>
    </source>
</evidence>
<keyword evidence="11" id="KW-1185">Reference proteome</keyword>
<dbReference type="FunFam" id="1.20.120.310:FF:000004">
    <property type="entry name" value="Sulfhydryl oxidase"/>
    <property type="match status" value="1"/>
</dbReference>
<evidence type="ECO:0000256" key="6">
    <source>
        <dbReference type="ARBA" id="ARBA00023157"/>
    </source>
</evidence>
<evidence type="ECO:0000313" key="11">
    <source>
        <dbReference type="Proteomes" id="UP000655225"/>
    </source>
</evidence>
<evidence type="ECO:0000256" key="2">
    <source>
        <dbReference type="ARBA" id="ARBA00022630"/>
    </source>
</evidence>
<keyword evidence="7" id="KW-0472">Membrane</keyword>
<dbReference type="Gene3D" id="3.40.30.10">
    <property type="entry name" value="Glutaredoxin"/>
    <property type="match status" value="1"/>
</dbReference>
<dbReference type="PANTHER" id="PTHR22897:SF8">
    <property type="entry name" value="SULFHYDRYL OXIDASE"/>
    <property type="match status" value="1"/>
</dbReference>
<dbReference type="OMA" id="WINKQTH"/>
<proteinExistence type="predicted"/>